<gene>
    <name evidence="2" type="ORF">FHX81_5355</name>
</gene>
<keyword evidence="3" id="KW-1185">Reference proteome</keyword>
<evidence type="ECO:0000313" key="3">
    <source>
        <dbReference type="Proteomes" id="UP000316628"/>
    </source>
</evidence>
<comment type="caution">
    <text evidence="2">The sequence shown here is derived from an EMBL/GenBank/DDBJ whole genome shotgun (WGS) entry which is preliminary data.</text>
</comment>
<organism evidence="2 3">
    <name type="scientific">Saccharothrix saharensis</name>
    <dbReference type="NCBI Taxonomy" id="571190"/>
    <lineage>
        <taxon>Bacteria</taxon>
        <taxon>Bacillati</taxon>
        <taxon>Actinomycetota</taxon>
        <taxon>Actinomycetes</taxon>
        <taxon>Pseudonocardiales</taxon>
        <taxon>Pseudonocardiaceae</taxon>
        <taxon>Saccharothrix</taxon>
    </lineage>
</organism>
<name>A0A543JJD4_9PSEU</name>
<evidence type="ECO:0000256" key="1">
    <source>
        <dbReference type="SAM" id="MobiDB-lite"/>
    </source>
</evidence>
<dbReference type="EMBL" id="VFPP01000001">
    <property type="protein sequence ID" value="TQM82943.1"/>
    <property type="molecule type" value="Genomic_DNA"/>
</dbReference>
<proteinExistence type="predicted"/>
<accession>A0A543JJD4</accession>
<feature type="region of interest" description="Disordered" evidence="1">
    <location>
        <begin position="163"/>
        <end position="187"/>
    </location>
</feature>
<dbReference type="OrthoDB" id="3541690at2"/>
<protein>
    <submittedName>
        <fullName evidence="2">Uncharacterized protein</fullName>
    </submittedName>
</protein>
<dbReference type="RefSeq" id="WP_141980754.1">
    <property type="nucleotide sequence ID" value="NZ_VFPP01000001.1"/>
</dbReference>
<feature type="compositionally biased region" description="Basic and acidic residues" evidence="1">
    <location>
        <begin position="249"/>
        <end position="276"/>
    </location>
</feature>
<evidence type="ECO:0000313" key="2">
    <source>
        <dbReference type="EMBL" id="TQM82943.1"/>
    </source>
</evidence>
<reference evidence="2 3" key="1">
    <citation type="submission" date="2019-06" db="EMBL/GenBank/DDBJ databases">
        <title>Sequencing the genomes of 1000 actinobacteria strains.</title>
        <authorList>
            <person name="Klenk H.-P."/>
        </authorList>
    </citation>
    <scope>NUCLEOTIDE SEQUENCE [LARGE SCALE GENOMIC DNA]</scope>
    <source>
        <strain evidence="2 3">DSM 45456</strain>
    </source>
</reference>
<feature type="region of interest" description="Disordered" evidence="1">
    <location>
        <begin position="234"/>
        <end position="276"/>
    </location>
</feature>
<dbReference type="Proteomes" id="UP000316628">
    <property type="component" value="Unassembled WGS sequence"/>
</dbReference>
<feature type="compositionally biased region" description="Basic and acidic residues" evidence="1">
    <location>
        <begin position="176"/>
        <end position="187"/>
    </location>
</feature>
<sequence>MAGTLVDIVDATPIDRIADELYALPPAEFVAARDAHARLAADRGDKALAKQVSALRKPTSSAWALNRLAREDAADLAEALALGDELRAAQEELRGGALRQLSARRRAVLSALVRRVEVLASHAGQPLGPDAVQQVRTTLTAALADAVLGARIRAGRLVKPVEQSGFGPLSETATPVRDDLAPRREQRRERQLARARDEISGAQDDVRKADAAVAEAEQALAEREGHTAALQAELRRAQQAEQEASTRLVKAERRAETARDKLASAEERMTELRGDA</sequence>
<dbReference type="AlphaFoldDB" id="A0A543JJD4"/>